<keyword evidence="6" id="KW-1185">Reference proteome</keyword>
<accession>A0A139AI18</accession>
<dbReference type="GO" id="GO:0005737">
    <property type="term" value="C:cytoplasm"/>
    <property type="evidence" value="ECO:0007669"/>
    <property type="project" value="TreeGrafter"/>
</dbReference>
<dbReference type="InterPro" id="IPR051468">
    <property type="entry name" value="Fungal_SecMetab_SDRs"/>
</dbReference>
<dbReference type="CDD" id="cd05325">
    <property type="entry name" value="carb_red_sniffer_like_SDR_c"/>
    <property type="match status" value="1"/>
</dbReference>
<sequence length="247" mass="26667">MSKVYVIVGASRGIGLELVRQILAKDETSIVVGTVRDEVKSKSAFQSIEEKAGGRLHVITLDTTDETSIKTAAERLLQVFPTGIDVLINNAGILERDASDLEVKASTLESTFRTNVVGPILVTQHFLPLLRLRSTRIIANMSSPLGIVGAEILPWNDSLAYRVSKAGLNMVSATWTRALASEKFTVVSLSPGWVKTDMGGEGGMLTVEDSVSGLVKEIFKLKEENSGTFIHTDGQVLPWGVPKSAKM</sequence>
<reference evidence="5 6" key="1">
    <citation type="journal article" date="2015" name="Genome Biol. Evol.">
        <title>Phylogenomic analyses indicate that early fungi evolved digesting cell walls of algal ancestors of land plants.</title>
        <authorList>
            <person name="Chang Y."/>
            <person name="Wang S."/>
            <person name="Sekimoto S."/>
            <person name="Aerts A.L."/>
            <person name="Choi C."/>
            <person name="Clum A."/>
            <person name="LaButti K.M."/>
            <person name="Lindquist E.A."/>
            <person name="Yee Ngan C."/>
            <person name="Ohm R.A."/>
            <person name="Salamov A.A."/>
            <person name="Grigoriev I.V."/>
            <person name="Spatafora J.W."/>
            <person name="Berbee M.L."/>
        </authorList>
    </citation>
    <scope>NUCLEOTIDE SEQUENCE [LARGE SCALE GENOMIC DNA]</scope>
    <source>
        <strain evidence="5 6">JEL478</strain>
    </source>
</reference>
<evidence type="ECO:0000256" key="2">
    <source>
        <dbReference type="ARBA" id="ARBA00022857"/>
    </source>
</evidence>
<dbReference type="GO" id="GO:0016491">
    <property type="term" value="F:oxidoreductase activity"/>
    <property type="evidence" value="ECO:0007669"/>
    <property type="project" value="UniProtKB-KW"/>
</dbReference>
<dbReference type="InterPro" id="IPR036291">
    <property type="entry name" value="NAD(P)-bd_dom_sf"/>
</dbReference>
<dbReference type="OMA" id="GIGLEYC"/>
<evidence type="ECO:0000256" key="1">
    <source>
        <dbReference type="ARBA" id="ARBA00006484"/>
    </source>
</evidence>
<gene>
    <name evidence="5" type="ORF">M427DRAFT_296823</name>
</gene>
<keyword evidence="3" id="KW-0560">Oxidoreductase</keyword>
<evidence type="ECO:0000313" key="6">
    <source>
        <dbReference type="Proteomes" id="UP000070544"/>
    </source>
</evidence>
<dbReference type="Pfam" id="PF00106">
    <property type="entry name" value="adh_short"/>
    <property type="match status" value="1"/>
</dbReference>
<dbReference type="PRINTS" id="PR00081">
    <property type="entry name" value="GDHRDH"/>
</dbReference>
<evidence type="ECO:0000313" key="5">
    <source>
        <dbReference type="EMBL" id="KXS16378.1"/>
    </source>
</evidence>
<evidence type="ECO:0000256" key="4">
    <source>
        <dbReference type="RuleBase" id="RU000363"/>
    </source>
</evidence>
<dbReference type="SUPFAM" id="SSF51735">
    <property type="entry name" value="NAD(P)-binding Rossmann-fold domains"/>
    <property type="match status" value="1"/>
</dbReference>
<dbReference type="Proteomes" id="UP000070544">
    <property type="component" value="Unassembled WGS sequence"/>
</dbReference>
<dbReference type="PRINTS" id="PR00080">
    <property type="entry name" value="SDRFAMILY"/>
</dbReference>
<comment type="similarity">
    <text evidence="1 4">Belongs to the short-chain dehydrogenases/reductases (SDR) family.</text>
</comment>
<proteinExistence type="inferred from homology"/>
<keyword evidence="2" id="KW-0521">NADP</keyword>
<protein>
    <submittedName>
        <fullName evidence="5">NAD(P)-binding protein</fullName>
    </submittedName>
</protein>
<dbReference type="InterPro" id="IPR002347">
    <property type="entry name" value="SDR_fam"/>
</dbReference>
<organism evidence="5 6">
    <name type="scientific">Gonapodya prolifera (strain JEL478)</name>
    <name type="common">Monoblepharis prolifera</name>
    <dbReference type="NCBI Taxonomy" id="1344416"/>
    <lineage>
        <taxon>Eukaryota</taxon>
        <taxon>Fungi</taxon>
        <taxon>Fungi incertae sedis</taxon>
        <taxon>Chytridiomycota</taxon>
        <taxon>Chytridiomycota incertae sedis</taxon>
        <taxon>Monoblepharidomycetes</taxon>
        <taxon>Monoblepharidales</taxon>
        <taxon>Gonapodyaceae</taxon>
        <taxon>Gonapodya</taxon>
    </lineage>
</organism>
<dbReference type="EMBL" id="KQ965754">
    <property type="protein sequence ID" value="KXS16378.1"/>
    <property type="molecule type" value="Genomic_DNA"/>
</dbReference>
<dbReference type="PANTHER" id="PTHR43544:SF7">
    <property type="entry name" value="NADB-LER2"/>
    <property type="match status" value="1"/>
</dbReference>
<evidence type="ECO:0000256" key="3">
    <source>
        <dbReference type="ARBA" id="ARBA00023002"/>
    </source>
</evidence>
<dbReference type="OrthoDB" id="9876299at2759"/>
<dbReference type="PANTHER" id="PTHR43544">
    <property type="entry name" value="SHORT-CHAIN DEHYDROGENASE/REDUCTASE"/>
    <property type="match status" value="1"/>
</dbReference>
<dbReference type="AlphaFoldDB" id="A0A139AI18"/>
<dbReference type="Gene3D" id="3.40.50.720">
    <property type="entry name" value="NAD(P)-binding Rossmann-like Domain"/>
    <property type="match status" value="1"/>
</dbReference>
<name>A0A139AI18_GONPJ</name>